<dbReference type="SUPFAM" id="SSF48403">
    <property type="entry name" value="Ankyrin repeat"/>
    <property type="match status" value="1"/>
</dbReference>
<feature type="non-terminal residue" evidence="5">
    <location>
        <position position="71"/>
    </location>
</feature>
<evidence type="ECO:0000256" key="3">
    <source>
        <dbReference type="PROSITE-ProRule" id="PRU00023"/>
    </source>
</evidence>
<feature type="repeat" description="ANK" evidence="3">
    <location>
        <begin position="37"/>
        <end position="61"/>
    </location>
</feature>
<dbReference type="InterPro" id="IPR036770">
    <property type="entry name" value="Ankyrin_rpt-contain_sf"/>
</dbReference>
<dbReference type="Pfam" id="PF12796">
    <property type="entry name" value="Ank_2"/>
    <property type="match status" value="1"/>
</dbReference>
<keyword evidence="1" id="KW-0677">Repeat</keyword>
<name>A0A821K7P4_9BILA</name>
<accession>A0A821K7P4</accession>
<dbReference type="PROSITE" id="PS50297">
    <property type="entry name" value="ANK_REP_REGION"/>
    <property type="match status" value="2"/>
</dbReference>
<dbReference type="Gene3D" id="1.25.40.20">
    <property type="entry name" value="Ankyrin repeat-containing domain"/>
    <property type="match status" value="1"/>
</dbReference>
<dbReference type="AlphaFoldDB" id="A0A821K7P4"/>
<reference evidence="5" key="1">
    <citation type="submission" date="2021-02" db="EMBL/GenBank/DDBJ databases">
        <authorList>
            <person name="Nowell W R."/>
        </authorList>
    </citation>
    <scope>NUCLEOTIDE SEQUENCE</scope>
</reference>
<protein>
    <submittedName>
        <fullName evidence="5">Uncharacterized protein</fullName>
    </submittedName>
</protein>
<organism evidence="5 6">
    <name type="scientific">Rotaria magnacalcarata</name>
    <dbReference type="NCBI Taxonomy" id="392030"/>
    <lineage>
        <taxon>Eukaryota</taxon>
        <taxon>Metazoa</taxon>
        <taxon>Spiralia</taxon>
        <taxon>Gnathifera</taxon>
        <taxon>Rotifera</taxon>
        <taxon>Eurotatoria</taxon>
        <taxon>Bdelloidea</taxon>
        <taxon>Philodinida</taxon>
        <taxon>Philodinidae</taxon>
        <taxon>Rotaria</taxon>
    </lineage>
</organism>
<proteinExistence type="predicted"/>
<dbReference type="PROSITE" id="PS50088">
    <property type="entry name" value="ANK_REPEAT"/>
    <property type="match status" value="2"/>
</dbReference>
<dbReference type="InterPro" id="IPR002110">
    <property type="entry name" value="Ankyrin_rpt"/>
</dbReference>
<dbReference type="EMBL" id="CAJOBG010096870">
    <property type="protein sequence ID" value="CAF4687228.1"/>
    <property type="molecule type" value="Genomic_DNA"/>
</dbReference>
<evidence type="ECO:0000256" key="2">
    <source>
        <dbReference type="ARBA" id="ARBA00023043"/>
    </source>
</evidence>
<evidence type="ECO:0000256" key="1">
    <source>
        <dbReference type="ARBA" id="ARBA00022737"/>
    </source>
</evidence>
<dbReference type="PANTHER" id="PTHR24173">
    <property type="entry name" value="ANKYRIN REPEAT CONTAINING"/>
    <property type="match status" value="1"/>
</dbReference>
<feature type="repeat" description="ANK" evidence="3">
    <location>
        <begin position="4"/>
        <end position="36"/>
    </location>
</feature>
<keyword evidence="6" id="KW-1185">Reference proteome</keyword>
<gene>
    <name evidence="4" type="ORF">OVN521_LOCUS47942</name>
    <name evidence="5" type="ORF">OVN521_LOCUS49447</name>
</gene>
<dbReference type="Proteomes" id="UP000663866">
    <property type="component" value="Unassembled WGS sequence"/>
</dbReference>
<dbReference type="SMART" id="SM00248">
    <property type="entry name" value="ANK"/>
    <property type="match status" value="2"/>
</dbReference>
<evidence type="ECO:0000313" key="6">
    <source>
        <dbReference type="Proteomes" id="UP000663866"/>
    </source>
</evidence>
<sequence>STFDGSTPLHVACERGFADIVKLLIDSQANLNAKMNDGTTGIMLACQNGQLSIVQMLISAGQCNLSMKRLD</sequence>
<keyword evidence="2 3" id="KW-0040">ANK repeat</keyword>
<comment type="caution">
    <text evidence="5">The sequence shown here is derived from an EMBL/GenBank/DDBJ whole genome shotgun (WGS) entry which is preliminary data.</text>
</comment>
<dbReference type="EMBL" id="CAJOBG010108374">
    <property type="protein sequence ID" value="CAF4731223.1"/>
    <property type="molecule type" value="Genomic_DNA"/>
</dbReference>
<feature type="non-terminal residue" evidence="5">
    <location>
        <position position="1"/>
    </location>
</feature>
<evidence type="ECO:0000313" key="4">
    <source>
        <dbReference type="EMBL" id="CAF4687228.1"/>
    </source>
</evidence>
<dbReference type="PANTHER" id="PTHR24173:SF74">
    <property type="entry name" value="ANKYRIN REPEAT DOMAIN-CONTAINING PROTEIN 16"/>
    <property type="match status" value="1"/>
</dbReference>
<evidence type="ECO:0000313" key="5">
    <source>
        <dbReference type="EMBL" id="CAF4731223.1"/>
    </source>
</evidence>